<dbReference type="GO" id="GO:0043531">
    <property type="term" value="F:ADP binding"/>
    <property type="evidence" value="ECO:0007669"/>
    <property type="project" value="InterPro"/>
</dbReference>
<sequence length="264" mass="29884">MDPVTTTATAVDIADHVLPHIRACIEAIGLLSFLHFEERQSSLRQAVEDLRDLERKIKSEVAAETNLLKDCPPEVERWLKRAAELLEETKRFVEEKDEEAGGSELARCWCLCVCSANLLRRFRLCYPITGKLQEVNKLIDAGKQLETAGREPEPGLVEPRPRMQTFGMEGMLKELRGYFEDDERRIIAVWGQGGIGKTTLLNELNNELESRAGDFHVVIMLTVSTNSIADIQRKISDRLALPWKEGEEEARANFLAKVLGKRNL</sequence>
<dbReference type="SUPFAM" id="SSF52540">
    <property type="entry name" value="P-loop containing nucleoside triphosphate hydrolases"/>
    <property type="match status" value="1"/>
</dbReference>
<evidence type="ECO:0000256" key="1">
    <source>
        <dbReference type="SAM" id="Coils"/>
    </source>
</evidence>
<reference evidence="3" key="1">
    <citation type="submission" date="2020-07" db="EMBL/GenBank/DDBJ databases">
        <authorList>
            <person name="Lin J."/>
        </authorList>
    </citation>
    <scope>NUCLEOTIDE SEQUENCE</scope>
</reference>
<feature type="domain" description="NB-ARC" evidence="2">
    <location>
        <begin position="174"/>
        <end position="262"/>
    </location>
</feature>
<feature type="coiled-coil region" evidence="1">
    <location>
        <begin position="36"/>
        <end position="99"/>
    </location>
</feature>
<dbReference type="EMBL" id="LR862137">
    <property type="protein sequence ID" value="CAD1843739.1"/>
    <property type="molecule type" value="Genomic_DNA"/>
</dbReference>
<gene>
    <name evidence="3" type="ORF">CB5_LOCUS26950</name>
</gene>
<dbReference type="Pfam" id="PF00931">
    <property type="entry name" value="NB-ARC"/>
    <property type="match status" value="1"/>
</dbReference>
<dbReference type="InterPro" id="IPR050905">
    <property type="entry name" value="Plant_NBS-LRR"/>
</dbReference>
<organism evidence="3">
    <name type="scientific">Ananas comosus var. bracteatus</name>
    <name type="common">red pineapple</name>
    <dbReference type="NCBI Taxonomy" id="296719"/>
    <lineage>
        <taxon>Eukaryota</taxon>
        <taxon>Viridiplantae</taxon>
        <taxon>Streptophyta</taxon>
        <taxon>Embryophyta</taxon>
        <taxon>Tracheophyta</taxon>
        <taxon>Spermatophyta</taxon>
        <taxon>Magnoliopsida</taxon>
        <taxon>Liliopsida</taxon>
        <taxon>Poales</taxon>
        <taxon>Bromeliaceae</taxon>
        <taxon>Bromelioideae</taxon>
        <taxon>Ananas</taxon>
    </lineage>
</organism>
<evidence type="ECO:0000259" key="2">
    <source>
        <dbReference type="Pfam" id="PF00931"/>
    </source>
</evidence>
<dbReference type="AlphaFoldDB" id="A0A6V7QKT8"/>
<accession>A0A6V7QKT8</accession>
<proteinExistence type="predicted"/>
<keyword evidence="1" id="KW-0175">Coiled coil</keyword>
<dbReference type="PANTHER" id="PTHR33463">
    <property type="entry name" value="NB-ARC DOMAIN-CONTAINING PROTEIN-RELATED"/>
    <property type="match status" value="1"/>
</dbReference>
<dbReference type="PANTHER" id="PTHR33463:SF209">
    <property type="entry name" value="DISEASE RESISTANCE PROTEIN RPS2-LIKE"/>
    <property type="match status" value="1"/>
</dbReference>
<dbReference type="InterPro" id="IPR002182">
    <property type="entry name" value="NB-ARC"/>
</dbReference>
<name>A0A6V7QKT8_ANACO</name>
<evidence type="ECO:0000313" key="3">
    <source>
        <dbReference type="EMBL" id="CAD1843739.1"/>
    </source>
</evidence>
<dbReference type="Gene3D" id="3.40.50.300">
    <property type="entry name" value="P-loop containing nucleotide triphosphate hydrolases"/>
    <property type="match status" value="1"/>
</dbReference>
<protein>
    <recommendedName>
        <fullName evidence="2">NB-ARC domain-containing protein</fullName>
    </recommendedName>
</protein>
<dbReference type="InterPro" id="IPR027417">
    <property type="entry name" value="P-loop_NTPase"/>
</dbReference>